<sequence>MNRITMTFQYITISACLCAIASAAPAVNSTSVLDTILSRGELLIGVTGDYIPFSFLADGVDIQDVAGADVDLGRALAASLGVNATFVQTSWPTLLEDLHAGLYDIGMSGITKTLVRQQVAYLSDSYMDFGKMAVVRCEDGDKYASLDDLNQPTVTSVANPGGTNEKFQLEHLDKTNQTTWPDNRSIYDRVAEGHADVFVSDSVEVLLHVDLDERLCAPIEETFTQSEMGFLLPRDDIWLNYVNLWLHQEEVAGSLTMESFIEKGEALYVANI</sequence>
<dbReference type="PANTHER" id="PTHR35936:SF19">
    <property type="entry name" value="AMINO-ACID-BINDING PROTEIN YXEM-RELATED"/>
    <property type="match status" value="1"/>
</dbReference>
<dbReference type="eggNOG" id="ENOG502SAZK">
    <property type="taxonomic scope" value="Eukaryota"/>
</dbReference>
<proteinExistence type="predicted"/>
<dbReference type="PANTHER" id="PTHR35936">
    <property type="entry name" value="MEMBRANE-BOUND LYTIC MUREIN TRANSGLYCOSYLASE F"/>
    <property type="match status" value="1"/>
</dbReference>
<evidence type="ECO:0000256" key="1">
    <source>
        <dbReference type="ARBA" id="ARBA00022729"/>
    </source>
</evidence>
<dbReference type="Gene3D" id="3.40.190.10">
    <property type="entry name" value="Periplasmic binding protein-like II"/>
    <property type="match status" value="2"/>
</dbReference>
<feature type="domain" description="Solute-binding protein family 3/N-terminal" evidence="3">
    <location>
        <begin position="41"/>
        <end position="264"/>
    </location>
</feature>
<evidence type="ECO:0000256" key="2">
    <source>
        <dbReference type="SAM" id="SignalP"/>
    </source>
</evidence>
<evidence type="ECO:0000259" key="3">
    <source>
        <dbReference type="SMART" id="SM00062"/>
    </source>
</evidence>
<dbReference type="EMBL" id="KQ241715">
    <property type="protein sequence ID" value="KNC85183.1"/>
    <property type="molecule type" value="Genomic_DNA"/>
</dbReference>
<feature type="chain" id="PRO_5005538795" description="Solute-binding protein family 3/N-terminal domain-containing protein" evidence="2">
    <location>
        <begin position="24"/>
        <end position="272"/>
    </location>
</feature>
<evidence type="ECO:0000313" key="4">
    <source>
        <dbReference type="EMBL" id="KNC85183.1"/>
    </source>
</evidence>
<organism evidence="4 5">
    <name type="scientific">Sphaeroforma arctica JP610</name>
    <dbReference type="NCBI Taxonomy" id="667725"/>
    <lineage>
        <taxon>Eukaryota</taxon>
        <taxon>Ichthyosporea</taxon>
        <taxon>Ichthyophonida</taxon>
        <taxon>Sphaeroforma</taxon>
    </lineage>
</organism>
<dbReference type="SMART" id="SM00062">
    <property type="entry name" value="PBPb"/>
    <property type="match status" value="1"/>
</dbReference>
<gene>
    <name evidence="4" type="ORF">SARC_02603</name>
</gene>
<protein>
    <recommendedName>
        <fullName evidence="3">Solute-binding protein family 3/N-terminal domain-containing protein</fullName>
    </recommendedName>
</protein>
<keyword evidence="5" id="KW-1185">Reference proteome</keyword>
<feature type="signal peptide" evidence="2">
    <location>
        <begin position="1"/>
        <end position="23"/>
    </location>
</feature>
<dbReference type="PROSITE" id="PS51257">
    <property type="entry name" value="PROKAR_LIPOPROTEIN"/>
    <property type="match status" value="1"/>
</dbReference>
<dbReference type="SUPFAM" id="SSF53850">
    <property type="entry name" value="Periplasmic binding protein-like II"/>
    <property type="match status" value="1"/>
</dbReference>
<keyword evidence="1 2" id="KW-0732">Signal</keyword>
<dbReference type="GeneID" id="25903107"/>
<dbReference type="InterPro" id="IPR001638">
    <property type="entry name" value="Solute-binding_3/MltF_N"/>
</dbReference>
<dbReference type="Proteomes" id="UP000054560">
    <property type="component" value="Unassembled WGS sequence"/>
</dbReference>
<evidence type="ECO:0000313" key="5">
    <source>
        <dbReference type="Proteomes" id="UP000054560"/>
    </source>
</evidence>
<dbReference type="Pfam" id="PF00497">
    <property type="entry name" value="SBP_bac_3"/>
    <property type="match status" value="1"/>
</dbReference>
<reference evidence="4 5" key="1">
    <citation type="submission" date="2011-02" db="EMBL/GenBank/DDBJ databases">
        <title>The Genome Sequence of Sphaeroforma arctica JP610.</title>
        <authorList>
            <consortium name="The Broad Institute Genome Sequencing Platform"/>
            <person name="Russ C."/>
            <person name="Cuomo C."/>
            <person name="Young S.K."/>
            <person name="Zeng Q."/>
            <person name="Gargeya S."/>
            <person name="Alvarado L."/>
            <person name="Berlin A."/>
            <person name="Chapman S.B."/>
            <person name="Chen Z."/>
            <person name="Freedman E."/>
            <person name="Gellesch M."/>
            <person name="Goldberg J."/>
            <person name="Griggs A."/>
            <person name="Gujja S."/>
            <person name="Heilman E."/>
            <person name="Heiman D."/>
            <person name="Howarth C."/>
            <person name="Mehta T."/>
            <person name="Neiman D."/>
            <person name="Pearson M."/>
            <person name="Roberts A."/>
            <person name="Saif S."/>
            <person name="Shea T."/>
            <person name="Shenoy N."/>
            <person name="Sisk P."/>
            <person name="Stolte C."/>
            <person name="Sykes S."/>
            <person name="White J."/>
            <person name="Yandava C."/>
            <person name="Burger G."/>
            <person name="Gray M.W."/>
            <person name="Holland P.W.H."/>
            <person name="King N."/>
            <person name="Lang F.B.F."/>
            <person name="Roger A.J."/>
            <person name="Ruiz-Trillo I."/>
            <person name="Haas B."/>
            <person name="Nusbaum C."/>
            <person name="Birren B."/>
        </authorList>
    </citation>
    <scope>NUCLEOTIDE SEQUENCE [LARGE SCALE GENOMIC DNA]</scope>
    <source>
        <strain evidence="4 5">JP610</strain>
    </source>
</reference>
<dbReference type="STRING" id="667725.A0A0L0GAB4"/>
<dbReference type="OrthoDB" id="406464at2759"/>
<name>A0A0L0GAB4_9EUKA</name>
<dbReference type="RefSeq" id="XP_014159085.1">
    <property type="nucleotide sequence ID" value="XM_014303610.1"/>
</dbReference>
<accession>A0A0L0GAB4</accession>
<dbReference type="AlphaFoldDB" id="A0A0L0GAB4"/>